<evidence type="ECO:0000313" key="2">
    <source>
        <dbReference type="EMBL" id="EQB15005.1"/>
    </source>
</evidence>
<dbReference type="InterPro" id="IPR018511">
    <property type="entry name" value="Hemolysin-typ_Ca-bd_CS"/>
</dbReference>
<dbReference type="Pfam" id="PF00353">
    <property type="entry name" value="HemolysinCabind"/>
    <property type="match status" value="2"/>
</dbReference>
<protein>
    <recommendedName>
        <fullName evidence="4">Asl1-like glycosyl hydrolase catalytic domain-containing protein</fullName>
    </recommendedName>
</protein>
<dbReference type="Gene3D" id="2.150.10.10">
    <property type="entry name" value="Serralysin-like metalloprotease, C-terminal"/>
    <property type="match status" value="2"/>
</dbReference>
<dbReference type="PANTHER" id="PTHR12631">
    <property type="entry name" value="ALPHA-L-IDURONIDASE"/>
    <property type="match status" value="1"/>
</dbReference>
<evidence type="ECO:0000313" key="3">
    <source>
        <dbReference type="Proteomes" id="UP000015527"/>
    </source>
</evidence>
<dbReference type="eggNOG" id="COG3664">
    <property type="taxonomic scope" value="Bacteria"/>
</dbReference>
<dbReference type="GO" id="GO:0004553">
    <property type="term" value="F:hydrolase activity, hydrolyzing O-glycosyl compounds"/>
    <property type="evidence" value="ECO:0007669"/>
    <property type="project" value="TreeGrafter"/>
</dbReference>
<dbReference type="AlphaFoldDB" id="T0IT31"/>
<comment type="caution">
    <text evidence="2">The sequence shown here is derived from an EMBL/GenBank/DDBJ whole genome shotgun (WGS) entry which is preliminary data.</text>
</comment>
<evidence type="ECO:0000256" key="1">
    <source>
        <dbReference type="SAM" id="MobiDB-lite"/>
    </source>
</evidence>
<name>T0IT31_9SPHN</name>
<reference evidence="2 3" key="1">
    <citation type="journal article" date="2013" name="Genome Announc.">
        <title>Genome Sequence of Novosphingobium lindaniclasticum LE124T, Isolated from a Hexachlorocyclohexane Dumpsite.</title>
        <authorList>
            <person name="Saxena A."/>
            <person name="Nayyar N."/>
            <person name="Sangwan N."/>
            <person name="Kumari R."/>
            <person name="Khurana J.P."/>
            <person name="Lal R."/>
        </authorList>
    </citation>
    <scope>NUCLEOTIDE SEQUENCE [LARGE SCALE GENOMIC DNA]</scope>
    <source>
        <strain evidence="2 3">LE124</strain>
    </source>
</reference>
<feature type="region of interest" description="Disordered" evidence="1">
    <location>
        <begin position="619"/>
        <end position="663"/>
    </location>
</feature>
<accession>T0IT31</accession>
<dbReference type="SUPFAM" id="SSF51445">
    <property type="entry name" value="(Trans)glycosidases"/>
    <property type="match status" value="1"/>
</dbReference>
<dbReference type="InterPro" id="IPR001343">
    <property type="entry name" value="Hemolysn_Ca-bd"/>
</dbReference>
<gene>
    <name evidence="2" type="ORF">L284_12580</name>
</gene>
<dbReference type="InterPro" id="IPR051923">
    <property type="entry name" value="Glycosyl_Hydrolase_39"/>
</dbReference>
<dbReference type="Proteomes" id="UP000015527">
    <property type="component" value="Unassembled WGS sequence"/>
</dbReference>
<dbReference type="InterPro" id="IPR011049">
    <property type="entry name" value="Serralysin-like_metalloprot_C"/>
</dbReference>
<dbReference type="InterPro" id="IPR017853">
    <property type="entry name" value="GH"/>
</dbReference>
<dbReference type="PRINTS" id="PR00313">
    <property type="entry name" value="CABNDNGRPT"/>
</dbReference>
<sequence length="841" mass="88713">MNQEAEKMTIVLGAQTHFSQGWSLSLLDAAHTLGAGAIRDSLPWHAIETVAGRYDFSVPQAAWLDQALERGLFVTLTFANANILYDKGFTVHSDAGREAFANFVVASLKRYPGVGAVEIGNEYNSNSFVTGPIAGAGASYRDDYYAKLVAAVDTALTEAGIHVELVGGATHSIPVDYLADLKALGTLDILDTLSIHPYTTPPEQFADQIAVLRDVVGGDLDIRVTEFGGDFVSLEDAPAYFAKMLSVMGAAGIESASWYALARQSHYPNMELWNTIDGTATPAGKAFRFLEGLLAQADTIARVTTDDFTHFYTFGRHAAVVWGKTGAVTLAPGVHAYDLEGNYLAEFDGRLSAERPIVLRSDGDISASSLRFHAGTLVADSFDQFDVTNTDAGGRGFEGSWSYFSLSGTGQIAALQTMGGGLKSGEPWTPYLGSQWLRPFAVDATTVTPADFSGGLNPASRYAVVERYTVPVGGVFTIAGDYDVADHSRDGIYLTVTVNQRQMLNERVYDPAQGNRLRFSLDHVSLVAGDKVEFVVSSGSDAIGDKTARHIQIFLEPAVVRPSIAADFSDAKAGVRLELDEASAVVDGEKIVVGSADAIGSDYNDVLWGDARGNRLEGGAGDDRLSGLEGDDVLSGGNGADRLDGGRGADRMEGGSGDDTYQVDDAGDIVMEGADGGIDTVRSEVDFVLGDHIERLYLTGSSAIAGTGNGLANILYGNAGDNLLSGRGGADKLEGGGGADIFLFDVPEGARAADTIMDFAPGVDRIALDRSAFASLSDRPAGELDDLGFGKKATSADMHLFYDAAMGTLYYDADGSGAAAAVALANLRGKPMIDATDVFFV</sequence>
<dbReference type="PATRIC" id="fig|1096930.3.peg.2512"/>
<dbReference type="eggNOG" id="COG2931">
    <property type="taxonomic scope" value="Bacteria"/>
</dbReference>
<evidence type="ECO:0008006" key="4">
    <source>
        <dbReference type="Google" id="ProtNLM"/>
    </source>
</evidence>
<keyword evidence="3" id="KW-1185">Reference proteome</keyword>
<dbReference type="Gene3D" id="3.20.20.80">
    <property type="entry name" value="Glycosidases"/>
    <property type="match status" value="1"/>
</dbReference>
<feature type="compositionally biased region" description="Basic and acidic residues" evidence="1">
    <location>
        <begin position="641"/>
        <end position="653"/>
    </location>
</feature>
<proteinExistence type="predicted"/>
<dbReference type="PROSITE" id="PS00330">
    <property type="entry name" value="HEMOLYSIN_CALCIUM"/>
    <property type="match status" value="2"/>
</dbReference>
<dbReference type="EMBL" id="ATHL01000078">
    <property type="protein sequence ID" value="EQB15005.1"/>
    <property type="molecule type" value="Genomic_DNA"/>
</dbReference>
<dbReference type="PANTHER" id="PTHR12631:SF10">
    <property type="entry name" value="BETA-XYLOSIDASE-LIKE PROTEIN-RELATED"/>
    <property type="match status" value="1"/>
</dbReference>
<organism evidence="2 3">
    <name type="scientific">Novosphingobium lindaniclasticum LE124</name>
    <dbReference type="NCBI Taxonomy" id="1096930"/>
    <lineage>
        <taxon>Bacteria</taxon>
        <taxon>Pseudomonadati</taxon>
        <taxon>Pseudomonadota</taxon>
        <taxon>Alphaproteobacteria</taxon>
        <taxon>Sphingomonadales</taxon>
        <taxon>Sphingomonadaceae</taxon>
        <taxon>Novosphingobium</taxon>
    </lineage>
</organism>
<dbReference type="SUPFAM" id="SSF51120">
    <property type="entry name" value="beta-Roll"/>
    <property type="match status" value="2"/>
</dbReference>
<dbReference type="GO" id="GO:0005509">
    <property type="term" value="F:calcium ion binding"/>
    <property type="evidence" value="ECO:0007669"/>
    <property type="project" value="InterPro"/>
</dbReference>